<dbReference type="Gene3D" id="3.60.20.30">
    <property type="entry name" value="(Glycosyl)asparaginase"/>
    <property type="match status" value="1"/>
</dbReference>
<dbReference type="SUPFAM" id="SSF56235">
    <property type="entry name" value="N-terminal nucleophile aminohydrolases (Ntn hydrolases)"/>
    <property type="match status" value="1"/>
</dbReference>
<keyword evidence="9" id="KW-1185">Reference proteome</keyword>
<evidence type="ECO:0000256" key="4">
    <source>
        <dbReference type="ARBA" id="ARBA00069124"/>
    </source>
</evidence>
<dbReference type="CDD" id="cd04701">
    <property type="entry name" value="Asparaginase_2"/>
    <property type="match status" value="1"/>
</dbReference>
<evidence type="ECO:0000256" key="2">
    <source>
        <dbReference type="ARBA" id="ARBA00022801"/>
    </source>
</evidence>
<dbReference type="OrthoDB" id="9780217at2"/>
<feature type="site" description="Cleavage; by autolysis" evidence="7">
    <location>
        <begin position="169"/>
        <end position="170"/>
    </location>
</feature>
<reference evidence="8 9" key="1">
    <citation type="submission" date="2019-07" db="EMBL/GenBank/DDBJ databases">
        <title>Whole genome shotgun sequence of Adhaeribacter aerolatus NBRC 106133.</title>
        <authorList>
            <person name="Hosoyama A."/>
            <person name="Uohara A."/>
            <person name="Ohji S."/>
            <person name="Ichikawa N."/>
        </authorList>
    </citation>
    <scope>NUCLEOTIDE SEQUENCE [LARGE SCALE GENOMIC DNA]</scope>
    <source>
        <strain evidence="8 9">NBRC 106133</strain>
    </source>
</reference>
<dbReference type="Proteomes" id="UP000321532">
    <property type="component" value="Unassembled WGS sequence"/>
</dbReference>
<evidence type="ECO:0000256" key="1">
    <source>
        <dbReference type="ARBA" id="ARBA00022670"/>
    </source>
</evidence>
<proteinExistence type="predicted"/>
<evidence type="ECO:0000256" key="5">
    <source>
        <dbReference type="PIRSR" id="PIRSR600246-1"/>
    </source>
</evidence>
<dbReference type="InterPro" id="IPR000246">
    <property type="entry name" value="Peptidase_T2"/>
</dbReference>
<feature type="binding site" evidence="6">
    <location>
        <begin position="198"/>
        <end position="201"/>
    </location>
    <ligand>
        <name>substrate</name>
    </ligand>
</feature>
<dbReference type="GO" id="GO:0008233">
    <property type="term" value="F:peptidase activity"/>
    <property type="evidence" value="ECO:0007669"/>
    <property type="project" value="UniProtKB-KW"/>
</dbReference>
<evidence type="ECO:0000256" key="6">
    <source>
        <dbReference type="PIRSR" id="PIRSR600246-2"/>
    </source>
</evidence>
<dbReference type="RefSeq" id="WP_146895728.1">
    <property type="nucleotide sequence ID" value="NZ_BJYS01000005.1"/>
</dbReference>
<evidence type="ECO:0000256" key="3">
    <source>
        <dbReference type="ARBA" id="ARBA00022813"/>
    </source>
</evidence>
<protein>
    <recommendedName>
        <fullName evidence="4">Isoaspartyl peptidase</fullName>
    </recommendedName>
</protein>
<dbReference type="GO" id="GO:0006508">
    <property type="term" value="P:proteolysis"/>
    <property type="evidence" value="ECO:0007669"/>
    <property type="project" value="UniProtKB-KW"/>
</dbReference>
<dbReference type="InterPro" id="IPR029055">
    <property type="entry name" value="Ntn_hydrolases_N"/>
</dbReference>
<feature type="binding site" evidence="6">
    <location>
        <begin position="221"/>
        <end position="224"/>
    </location>
    <ligand>
        <name>substrate</name>
    </ligand>
</feature>
<organism evidence="8 9">
    <name type="scientific">Adhaeribacter aerolatus</name>
    <dbReference type="NCBI Taxonomy" id="670289"/>
    <lineage>
        <taxon>Bacteria</taxon>
        <taxon>Pseudomonadati</taxon>
        <taxon>Bacteroidota</taxon>
        <taxon>Cytophagia</taxon>
        <taxon>Cytophagales</taxon>
        <taxon>Hymenobacteraceae</taxon>
        <taxon>Adhaeribacter</taxon>
    </lineage>
</organism>
<name>A0A512AUR3_9BACT</name>
<dbReference type="PANTHER" id="PTHR10188">
    <property type="entry name" value="L-ASPARAGINASE"/>
    <property type="match status" value="1"/>
</dbReference>
<keyword evidence="3" id="KW-0068">Autocatalytic cleavage</keyword>
<keyword evidence="1" id="KW-0645">Protease</keyword>
<feature type="active site" description="Nucleophile" evidence="5">
    <location>
        <position position="170"/>
    </location>
</feature>
<sequence>MIENFAIVIHGGAEDKSRAEIGPEKEAGYRKGLADALEAGWNILNNGGSAVEAVEAAVRSMEDNPLFNAARGGALTIEGEHQFDAAIMDGKTLQAGSVAGVKSVKYPISLARAIMERSEHVILSGEGAKAFAKKEKLELVQNDSYFTTAEKVEELEKEKEQKLEEVTKDTVGAVALDKQGNLAAATSTGGLTGQHKGRIGDSPLIGCGTYANNEVCAVSCTGDGESITRAVIAHEVYALMKYKELPIAEAARQAREMYHDKIEKDRNLVAIDPQGNIALEYETQLMFRGYRQNNQEPFVAIWED</sequence>
<dbReference type="AlphaFoldDB" id="A0A512AUR3"/>
<dbReference type="Pfam" id="PF01112">
    <property type="entry name" value="Asparaginase_2"/>
    <property type="match status" value="1"/>
</dbReference>
<gene>
    <name evidence="8" type="primary">iaaA</name>
    <name evidence="8" type="ORF">AAE02nite_10870</name>
</gene>
<evidence type="ECO:0000256" key="7">
    <source>
        <dbReference type="PIRSR" id="PIRSR600246-3"/>
    </source>
</evidence>
<evidence type="ECO:0000313" key="8">
    <source>
        <dbReference type="EMBL" id="GEO03423.1"/>
    </source>
</evidence>
<accession>A0A512AUR3</accession>
<dbReference type="EMBL" id="BJYS01000005">
    <property type="protein sequence ID" value="GEO03423.1"/>
    <property type="molecule type" value="Genomic_DNA"/>
</dbReference>
<keyword evidence="2" id="KW-0378">Hydrolase</keyword>
<dbReference type="FunFam" id="3.60.20.30:FF:000001">
    <property type="entry name" value="Isoaspartyl peptidase/L-asparaginase"/>
    <property type="match status" value="1"/>
</dbReference>
<dbReference type="GO" id="GO:0016811">
    <property type="term" value="F:hydrolase activity, acting on carbon-nitrogen (but not peptide) bonds, in linear amides"/>
    <property type="evidence" value="ECO:0007669"/>
    <property type="project" value="UniProtKB-ARBA"/>
</dbReference>
<evidence type="ECO:0000313" key="9">
    <source>
        <dbReference type="Proteomes" id="UP000321532"/>
    </source>
</evidence>
<comment type="caution">
    <text evidence="8">The sequence shown here is derived from an EMBL/GenBank/DDBJ whole genome shotgun (WGS) entry which is preliminary data.</text>
</comment>
<dbReference type="PANTHER" id="PTHR10188:SF6">
    <property type="entry name" value="N(4)-(BETA-N-ACETYLGLUCOSAMINYL)-L-ASPARAGINASE"/>
    <property type="match status" value="1"/>
</dbReference>